<comment type="caution">
    <text evidence="3">The sequence shown here is derived from an EMBL/GenBank/DDBJ whole genome shotgun (WGS) entry which is preliminary data.</text>
</comment>
<dbReference type="PANTHER" id="PTHR34462">
    <property type="entry name" value="OS05G0587400 PROTEIN"/>
    <property type="match status" value="1"/>
</dbReference>
<organism evidence="3 4">
    <name type="scientific">Nepenthes gracilis</name>
    <name type="common">Slender pitcher plant</name>
    <dbReference type="NCBI Taxonomy" id="150966"/>
    <lineage>
        <taxon>Eukaryota</taxon>
        <taxon>Viridiplantae</taxon>
        <taxon>Streptophyta</taxon>
        <taxon>Embryophyta</taxon>
        <taxon>Tracheophyta</taxon>
        <taxon>Spermatophyta</taxon>
        <taxon>Magnoliopsida</taxon>
        <taxon>eudicotyledons</taxon>
        <taxon>Gunneridae</taxon>
        <taxon>Pentapetalae</taxon>
        <taxon>Caryophyllales</taxon>
        <taxon>Nepenthaceae</taxon>
        <taxon>Nepenthes</taxon>
    </lineage>
</organism>
<keyword evidence="1" id="KW-0175">Coiled coil</keyword>
<name>A0AAD3TDQ7_NEPGR</name>
<evidence type="ECO:0000256" key="2">
    <source>
        <dbReference type="SAM" id="Phobius"/>
    </source>
</evidence>
<evidence type="ECO:0000313" key="4">
    <source>
        <dbReference type="Proteomes" id="UP001279734"/>
    </source>
</evidence>
<dbReference type="Proteomes" id="UP001279734">
    <property type="component" value="Unassembled WGS sequence"/>
</dbReference>
<keyword evidence="2" id="KW-0812">Transmembrane</keyword>
<dbReference type="AlphaFoldDB" id="A0AAD3TDQ7"/>
<dbReference type="PANTHER" id="PTHR34462:SF1">
    <property type="entry name" value="OS05G0587400 PROTEIN"/>
    <property type="match status" value="1"/>
</dbReference>
<protein>
    <submittedName>
        <fullName evidence="3">Uncharacterized protein</fullName>
    </submittedName>
</protein>
<evidence type="ECO:0000256" key="1">
    <source>
        <dbReference type="SAM" id="Coils"/>
    </source>
</evidence>
<gene>
    <name evidence="3" type="ORF">Nepgr_030031</name>
</gene>
<keyword evidence="2" id="KW-1133">Transmembrane helix</keyword>
<reference evidence="3" key="1">
    <citation type="submission" date="2023-05" db="EMBL/GenBank/DDBJ databases">
        <title>Nepenthes gracilis genome sequencing.</title>
        <authorList>
            <person name="Fukushima K."/>
        </authorList>
    </citation>
    <scope>NUCLEOTIDE SEQUENCE</scope>
    <source>
        <strain evidence="3">SING2019-196</strain>
    </source>
</reference>
<accession>A0AAD3TDQ7</accession>
<proteinExistence type="predicted"/>
<keyword evidence="4" id="KW-1185">Reference proteome</keyword>
<feature type="coiled-coil region" evidence="1">
    <location>
        <begin position="275"/>
        <end position="316"/>
    </location>
</feature>
<feature type="transmembrane region" description="Helical" evidence="2">
    <location>
        <begin position="21"/>
        <end position="42"/>
    </location>
</feature>
<dbReference type="EMBL" id="BSYO01000034">
    <property type="protein sequence ID" value="GMH28188.1"/>
    <property type="molecule type" value="Genomic_DNA"/>
</dbReference>
<keyword evidence="2" id="KW-0472">Membrane</keyword>
<evidence type="ECO:0000313" key="3">
    <source>
        <dbReference type="EMBL" id="GMH28188.1"/>
    </source>
</evidence>
<sequence>MKPKINVEARRGKTKTIERVGPNWALVAGGALLSTLSIHLGYKLKQSLAAKQPDNAAVKGWRQDARYAFKVDWTMCCRICDSLKEIHNKRGAEGMRMAAINPSNGQTYAEPNMALPLVAVSVPEYNRENSMFWASSPEHLEQPAKPFHRSNCSSSPCVSESGSDTFSKREVIQKLRQQLRRRDDIILEMQDQVMELQNALSTQVSHSKHLQLQLDAANRELLDSGMEVLKLRKTIVDRCVERTEAHEKCMPPPEWHANGHLVDEEINLEMPEKSRETLKREIKELKEVIQGKEYLVQSYKEQKTELSLKIKELQQRLDFQLPNIL</sequence>